<reference evidence="1" key="1">
    <citation type="submission" date="2022-11" db="EMBL/GenBank/DDBJ databases">
        <authorList>
            <person name="Mo P."/>
        </authorList>
    </citation>
    <scope>NUCLEOTIDE SEQUENCE</scope>
    <source>
        <strain evidence="1">HUAS 11-8</strain>
    </source>
</reference>
<evidence type="ECO:0000313" key="1">
    <source>
        <dbReference type="EMBL" id="WAL67672.1"/>
    </source>
</evidence>
<dbReference type="EMBL" id="CP113836">
    <property type="protein sequence ID" value="WAL67672.1"/>
    <property type="molecule type" value="Genomic_DNA"/>
</dbReference>
<keyword evidence="2" id="KW-1185">Reference proteome</keyword>
<proteinExistence type="predicted"/>
<protein>
    <submittedName>
        <fullName evidence="1">Uncharacterized protein</fullName>
    </submittedName>
</protein>
<organism evidence="1 2">
    <name type="scientific">Amycolatopsis cynarae</name>
    <dbReference type="NCBI Taxonomy" id="2995223"/>
    <lineage>
        <taxon>Bacteria</taxon>
        <taxon>Bacillati</taxon>
        <taxon>Actinomycetota</taxon>
        <taxon>Actinomycetes</taxon>
        <taxon>Pseudonocardiales</taxon>
        <taxon>Pseudonocardiaceae</taxon>
        <taxon>Amycolatopsis</taxon>
    </lineage>
</organism>
<gene>
    <name evidence="1" type="ORF">ORV05_07790</name>
</gene>
<dbReference type="Proteomes" id="UP001163203">
    <property type="component" value="Chromosome"/>
</dbReference>
<dbReference type="RefSeq" id="WP_268757767.1">
    <property type="nucleotide sequence ID" value="NZ_CP113836.1"/>
</dbReference>
<evidence type="ECO:0000313" key="2">
    <source>
        <dbReference type="Proteomes" id="UP001163203"/>
    </source>
</evidence>
<sequence length="103" mass="11592">MNQDLPTVTVRLWRAGAVVLFDWLMSTDLDSVPVTHSAQKQALADLLSRLEYDPAPDLLGVTSRRSPQRNTRSSRTWAGSRRYVLIKPPGFFAQGCPRLRDPV</sequence>
<name>A0ABY7B8V6_9PSEU</name>
<accession>A0ABY7B8V6</accession>